<dbReference type="AlphaFoldDB" id="A0A5P9CM19"/>
<dbReference type="KEGG" id="vaq:FIV01_13135"/>
<gene>
    <name evidence="2" type="ORF">FIV01_13135</name>
</gene>
<feature type="transmembrane region" description="Helical" evidence="1">
    <location>
        <begin position="76"/>
        <end position="94"/>
    </location>
</feature>
<protein>
    <submittedName>
        <fullName evidence="2">Uncharacterized protein</fullName>
    </submittedName>
</protein>
<keyword evidence="3" id="KW-1185">Reference proteome</keyword>
<evidence type="ECO:0000256" key="1">
    <source>
        <dbReference type="SAM" id="Phobius"/>
    </source>
</evidence>
<dbReference type="RefSeq" id="WP_152431358.1">
    <property type="nucleotide sequence ID" value="NZ_CBCSDK010000015.1"/>
</dbReference>
<accession>A0A5P9CM19</accession>
<organism evidence="2 3">
    <name type="scientific">Vibrio aquimaris</name>
    <dbReference type="NCBI Taxonomy" id="2587862"/>
    <lineage>
        <taxon>Bacteria</taxon>
        <taxon>Pseudomonadati</taxon>
        <taxon>Pseudomonadota</taxon>
        <taxon>Gammaproteobacteria</taxon>
        <taxon>Vibrionales</taxon>
        <taxon>Vibrionaceae</taxon>
        <taxon>Vibrio</taxon>
    </lineage>
</organism>
<dbReference type="OrthoDB" id="5880843at2"/>
<keyword evidence="1" id="KW-0812">Transmembrane</keyword>
<dbReference type="EMBL" id="CP045350">
    <property type="protein sequence ID" value="QFT27348.1"/>
    <property type="molecule type" value="Genomic_DNA"/>
</dbReference>
<reference evidence="2 3" key="1">
    <citation type="submission" date="2019-10" db="EMBL/GenBank/DDBJ databases">
        <title>Complete genome sequence of Vibrio sp. strain THAF100, isolated from non-filtered water from the water column of tank 6 of a marine aquarium containing stony-coral fragments. Water maintained at 26 degree C.</title>
        <authorList>
            <person name="Ruckert C."/>
            <person name="Franco A."/>
            <person name="Kalinowski J."/>
            <person name="Glaeser S."/>
        </authorList>
    </citation>
    <scope>NUCLEOTIDE SEQUENCE [LARGE SCALE GENOMIC DNA]</scope>
    <source>
        <strain evidence="2 3">THAF100</strain>
    </source>
</reference>
<evidence type="ECO:0000313" key="2">
    <source>
        <dbReference type="EMBL" id="QFT27348.1"/>
    </source>
</evidence>
<feature type="transmembrane region" description="Helical" evidence="1">
    <location>
        <begin position="13"/>
        <end position="32"/>
    </location>
</feature>
<evidence type="ECO:0000313" key="3">
    <source>
        <dbReference type="Proteomes" id="UP000326936"/>
    </source>
</evidence>
<feature type="transmembrane region" description="Helical" evidence="1">
    <location>
        <begin position="44"/>
        <end position="64"/>
    </location>
</feature>
<keyword evidence="1" id="KW-0472">Membrane</keyword>
<proteinExistence type="predicted"/>
<dbReference type="Proteomes" id="UP000326936">
    <property type="component" value="Chromosome"/>
</dbReference>
<keyword evidence="1" id="KW-1133">Transmembrane helix</keyword>
<sequence length="100" mass="11341">MNAYNTVGDSVELFIAFINPLLAYIAIAALIAKFQGLNLFSSKFIKYFSIALIITTIADTAYPAFIYRDQTYPTDLWTVFCIQLLLNIYIVSIIRNDKSD</sequence>
<name>A0A5P9CM19_9VIBR</name>